<evidence type="ECO:0000313" key="4">
    <source>
        <dbReference type="Proteomes" id="UP000676336"/>
    </source>
</evidence>
<dbReference type="EMBL" id="CAJOBH010014931">
    <property type="protein sequence ID" value="CAF4184196.1"/>
    <property type="molecule type" value="Genomic_DNA"/>
</dbReference>
<evidence type="ECO:0000313" key="2">
    <source>
        <dbReference type="EMBL" id="CAF4287820.1"/>
    </source>
</evidence>
<gene>
    <name evidence="1" type="ORF">BYL167_LOCUS22949</name>
    <name evidence="2" type="ORF">SMN809_LOCUS25535</name>
    <name evidence="3" type="ORF">SMN809_LOCUS68193</name>
</gene>
<dbReference type="AlphaFoldDB" id="A0A8S3H9B3"/>
<proteinExistence type="predicted"/>
<dbReference type="EMBL" id="CAJOBI010033844">
    <property type="protein sequence ID" value="CAF4287820.1"/>
    <property type="molecule type" value="Genomic_DNA"/>
</dbReference>
<sequence length="34" mass="3896">VHEHAGTSAKIQLVGDKVTKKLQRKEAYLSLYWP</sequence>
<protein>
    <submittedName>
        <fullName evidence="3">Uncharacterized protein</fullName>
    </submittedName>
</protein>
<accession>A0A8S3H9B3</accession>
<dbReference type="Proteomes" id="UP000681967">
    <property type="component" value="Unassembled WGS sequence"/>
</dbReference>
<evidence type="ECO:0000313" key="3">
    <source>
        <dbReference type="EMBL" id="CAF5178481.1"/>
    </source>
</evidence>
<name>A0A8S3H9B3_9BILA</name>
<feature type="non-terminal residue" evidence="3">
    <location>
        <position position="1"/>
    </location>
</feature>
<comment type="caution">
    <text evidence="3">The sequence shown here is derived from an EMBL/GenBank/DDBJ whole genome shotgun (WGS) entry which is preliminary data.</text>
</comment>
<reference evidence="3" key="1">
    <citation type="submission" date="2021-02" db="EMBL/GenBank/DDBJ databases">
        <authorList>
            <person name="Nowell W R."/>
        </authorList>
    </citation>
    <scope>NUCLEOTIDE SEQUENCE</scope>
</reference>
<organism evidence="3 4">
    <name type="scientific">Rotaria magnacalcarata</name>
    <dbReference type="NCBI Taxonomy" id="392030"/>
    <lineage>
        <taxon>Eukaryota</taxon>
        <taxon>Metazoa</taxon>
        <taxon>Spiralia</taxon>
        <taxon>Gnathifera</taxon>
        <taxon>Rotifera</taxon>
        <taxon>Eurotatoria</taxon>
        <taxon>Bdelloidea</taxon>
        <taxon>Philodinida</taxon>
        <taxon>Philodinidae</taxon>
        <taxon>Rotaria</taxon>
    </lineage>
</organism>
<evidence type="ECO:0000313" key="1">
    <source>
        <dbReference type="EMBL" id="CAF4184196.1"/>
    </source>
</evidence>
<dbReference type="Proteomes" id="UP000676336">
    <property type="component" value="Unassembled WGS sequence"/>
</dbReference>
<dbReference type="EMBL" id="CAJOBI010316899">
    <property type="protein sequence ID" value="CAF5178481.1"/>
    <property type="molecule type" value="Genomic_DNA"/>
</dbReference>